<keyword evidence="2 3" id="KW-0808">Transferase</keyword>
<evidence type="ECO:0000256" key="1">
    <source>
        <dbReference type="ARBA" id="ARBA00022676"/>
    </source>
</evidence>
<evidence type="ECO:0000313" key="4">
    <source>
        <dbReference type="Proteomes" id="UP000637628"/>
    </source>
</evidence>
<comment type="caution">
    <text evidence="3">The sequence shown here is derived from an EMBL/GenBank/DDBJ whole genome shotgun (WGS) entry which is preliminary data.</text>
</comment>
<dbReference type="Pfam" id="PF03808">
    <property type="entry name" value="Glyco_tran_WecG"/>
    <property type="match status" value="1"/>
</dbReference>
<keyword evidence="1" id="KW-0328">Glycosyltransferase</keyword>
<evidence type="ECO:0000256" key="2">
    <source>
        <dbReference type="ARBA" id="ARBA00022679"/>
    </source>
</evidence>
<accession>A0ABQ3Z2H2</accession>
<dbReference type="CDD" id="cd06533">
    <property type="entry name" value="Glyco_transf_WecG_TagA"/>
    <property type="match status" value="1"/>
</dbReference>
<reference evidence="3 4" key="1">
    <citation type="submission" date="2021-01" db="EMBL/GenBank/DDBJ databases">
        <title>Whole genome shotgun sequence of Actinoplanes durhamensis NBRC 14914.</title>
        <authorList>
            <person name="Komaki H."/>
            <person name="Tamura T."/>
        </authorList>
    </citation>
    <scope>NUCLEOTIDE SEQUENCE [LARGE SCALE GENOMIC DNA]</scope>
    <source>
        <strain evidence="3 4">NBRC 14914</strain>
    </source>
</reference>
<evidence type="ECO:0000313" key="3">
    <source>
        <dbReference type="EMBL" id="GIE04024.1"/>
    </source>
</evidence>
<organism evidence="3 4">
    <name type="scientific">Paractinoplanes durhamensis</name>
    <dbReference type="NCBI Taxonomy" id="113563"/>
    <lineage>
        <taxon>Bacteria</taxon>
        <taxon>Bacillati</taxon>
        <taxon>Actinomycetota</taxon>
        <taxon>Actinomycetes</taxon>
        <taxon>Micromonosporales</taxon>
        <taxon>Micromonosporaceae</taxon>
        <taxon>Paractinoplanes</taxon>
    </lineage>
</organism>
<dbReference type="NCBIfam" id="TIGR00696">
    <property type="entry name" value="wecG_tagA_cpsF"/>
    <property type="match status" value="1"/>
</dbReference>
<proteinExistence type="predicted"/>
<dbReference type="InterPro" id="IPR004629">
    <property type="entry name" value="WecG_TagA_CpsF"/>
</dbReference>
<name>A0ABQ3Z2H2_9ACTN</name>
<keyword evidence="4" id="KW-1185">Reference proteome</keyword>
<dbReference type="PANTHER" id="PTHR34136:SF1">
    <property type="entry name" value="UDP-N-ACETYL-D-MANNOSAMINURONIC ACID TRANSFERASE"/>
    <property type="match status" value="1"/>
</dbReference>
<dbReference type="Proteomes" id="UP000637628">
    <property type="component" value="Unassembled WGS sequence"/>
</dbReference>
<gene>
    <name evidence="3" type="primary">tagA</name>
    <name evidence="3" type="ORF">Adu01nite_53740</name>
</gene>
<protein>
    <submittedName>
        <fullName evidence="3">Acetyl-mannosamine transferase</fullName>
    </submittedName>
</protein>
<dbReference type="GO" id="GO:0016740">
    <property type="term" value="F:transferase activity"/>
    <property type="evidence" value="ECO:0007669"/>
    <property type="project" value="UniProtKB-KW"/>
</dbReference>
<sequence>MKEAKVSIEAFDRVELDGTGIDRITEAEVVAVVREALTHGRGGRIITPNVDILRRAQTEQEAREHLDDADLIVADGMPLIWASRLGGRPLPERVAGSSLIWSLSAGLGLDRRSIFVVGGSPANDGAAKAADRLAEECVGLRIAGTICPDFGFEKDPETYAQVCAKVADAQPDLVFVGLGFPKQERMIAKLKPMLPTSWFIGCGAAVNFVAGDVERAPRWMQRTGLEWAHRLGTEPRRLASRYLRHDAPYALRLLARAPGQRVRTR</sequence>
<dbReference type="EMBL" id="BOML01000041">
    <property type="protein sequence ID" value="GIE04024.1"/>
    <property type="molecule type" value="Genomic_DNA"/>
</dbReference>
<dbReference type="PANTHER" id="PTHR34136">
    <property type="match status" value="1"/>
</dbReference>